<reference evidence="1" key="1">
    <citation type="journal article" date="2014" name="Nat. Commun.">
        <title>The tobacco genome sequence and its comparison with those of tomato and potato.</title>
        <authorList>
            <person name="Sierro N."/>
            <person name="Battey J.N."/>
            <person name="Ouadi S."/>
            <person name="Bakaher N."/>
            <person name="Bovet L."/>
            <person name="Willig A."/>
            <person name="Goepfert S."/>
            <person name="Peitsch M.C."/>
            <person name="Ivanov N.V."/>
        </authorList>
    </citation>
    <scope>NUCLEOTIDE SEQUENCE [LARGE SCALE GENOMIC DNA]</scope>
</reference>
<dbReference type="RefSeq" id="XP_075074411.1">
    <property type="nucleotide sequence ID" value="XM_075218310.1"/>
</dbReference>
<keyword evidence="1" id="KW-1185">Reference proteome</keyword>
<dbReference type="Proteomes" id="UP000790787">
    <property type="component" value="Chromosome 1"/>
</dbReference>
<organism evidence="1 2">
    <name type="scientific">Nicotiana tabacum</name>
    <name type="common">Common tobacco</name>
    <dbReference type="NCBI Taxonomy" id="4097"/>
    <lineage>
        <taxon>Eukaryota</taxon>
        <taxon>Viridiplantae</taxon>
        <taxon>Streptophyta</taxon>
        <taxon>Embryophyta</taxon>
        <taxon>Tracheophyta</taxon>
        <taxon>Spermatophyta</taxon>
        <taxon>Magnoliopsida</taxon>
        <taxon>eudicotyledons</taxon>
        <taxon>Gunneridae</taxon>
        <taxon>Pentapetalae</taxon>
        <taxon>asterids</taxon>
        <taxon>lamiids</taxon>
        <taxon>Solanales</taxon>
        <taxon>Solanaceae</taxon>
        <taxon>Nicotianoideae</taxon>
        <taxon>Nicotianeae</taxon>
        <taxon>Nicotiana</taxon>
    </lineage>
</organism>
<accession>A0AC58RNX7</accession>
<name>A0AC58RNX7_TOBAC</name>
<reference evidence="2" key="2">
    <citation type="submission" date="2025-08" db="UniProtKB">
        <authorList>
            <consortium name="RefSeq"/>
        </authorList>
    </citation>
    <scope>IDENTIFICATION</scope>
    <source>
        <tissue evidence="2">Leaf</tissue>
    </source>
</reference>
<evidence type="ECO:0000313" key="2">
    <source>
        <dbReference type="RefSeq" id="XP_075074411.1"/>
    </source>
</evidence>
<sequence length="213" mass="24318">MGLPGKDSRSKQDNQRYDHRSRNRELGSSSKFRNERNSRESRDDDRNLKARFGGYNFNVGTSELVAILRSMGDKYGTVPDDKQKAYALQRKVARITSTPYHPVGNGQAESTNKFIINNLKKRLEESKENWLEVLPGVLWAYRTTTKTSTGETPFSLVYGTEALIPVEIGEPSTRFIQATQESNDEEMRVNLDLLEARRETALIRMTAQKQVIE</sequence>
<gene>
    <name evidence="2" type="primary">LOC142162012</name>
</gene>
<evidence type="ECO:0000313" key="1">
    <source>
        <dbReference type="Proteomes" id="UP000790787"/>
    </source>
</evidence>
<protein>
    <submittedName>
        <fullName evidence="2">Uncharacterized protein LOC142162012</fullName>
    </submittedName>
</protein>
<proteinExistence type="predicted"/>